<feature type="non-terminal residue" evidence="2">
    <location>
        <position position="1"/>
    </location>
</feature>
<name>X0YMB1_9ZZZZ</name>
<proteinExistence type="predicted"/>
<accession>X0YMB1</accession>
<gene>
    <name evidence="2" type="ORF">S01H1_61909</name>
</gene>
<evidence type="ECO:0000256" key="1">
    <source>
        <dbReference type="SAM" id="MobiDB-lite"/>
    </source>
</evidence>
<evidence type="ECO:0000313" key="2">
    <source>
        <dbReference type="EMBL" id="GAG37846.1"/>
    </source>
</evidence>
<sequence>DAVDEQSIEAGVTLSRWFGGEARRIYSRMGESDEDRERRQLVELIRCKGESVSVREWHRIRSHKSSRDAEAELEALVDARCGEWHIPAQTGRGRPTKRFVLVSDRIDADKNTAGGPESPIVSVSEVSEGPGNNSGDGADYGWCAEGEEPPPEVFEELAEAEGEVAAAGGWGEI</sequence>
<reference evidence="2" key="1">
    <citation type="journal article" date="2014" name="Front. Microbiol.">
        <title>High frequency of phylogenetically diverse reductive dehalogenase-homologous genes in deep subseafloor sedimentary metagenomes.</title>
        <authorList>
            <person name="Kawai M."/>
            <person name="Futagami T."/>
            <person name="Toyoda A."/>
            <person name="Takaki Y."/>
            <person name="Nishi S."/>
            <person name="Hori S."/>
            <person name="Arai W."/>
            <person name="Tsubouchi T."/>
            <person name="Morono Y."/>
            <person name="Uchiyama I."/>
            <person name="Ito T."/>
            <person name="Fujiyama A."/>
            <person name="Inagaki F."/>
            <person name="Takami H."/>
        </authorList>
    </citation>
    <scope>NUCLEOTIDE SEQUENCE</scope>
    <source>
        <strain evidence="2">Expedition CK06-06</strain>
    </source>
</reference>
<comment type="caution">
    <text evidence="2">The sequence shown here is derived from an EMBL/GenBank/DDBJ whole genome shotgun (WGS) entry which is preliminary data.</text>
</comment>
<feature type="region of interest" description="Disordered" evidence="1">
    <location>
        <begin position="108"/>
        <end position="150"/>
    </location>
</feature>
<protein>
    <submittedName>
        <fullName evidence="2">Uncharacterized protein</fullName>
    </submittedName>
</protein>
<organism evidence="2">
    <name type="scientific">marine sediment metagenome</name>
    <dbReference type="NCBI Taxonomy" id="412755"/>
    <lineage>
        <taxon>unclassified sequences</taxon>
        <taxon>metagenomes</taxon>
        <taxon>ecological metagenomes</taxon>
    </lineage>
</organism>
<dbReference type="AlphaFoldDB" id="X0YMB1"/>
<feature type="compositionally biased region" description="Low complexity" evidence="1">
    <location>
        <begin position="115"/>
        <end position="131"/>
    </location>
</feature>
<dbReference type="EMBL" id="BARS01040634">
    <property type="protein sequence ID" value="GAG37846.1"/>
    <property type="molecule type" value="Genomic_DNA"/>
</dbReference>